<evidence type="ECO:0000313" key="9">
    <source>
        <dbReference type="EMBL" id="KAK7041791.1"/>
    </source>
</evidence>
<proteinExistence type="inferred from homology"/>
<comment type="similarity">
    <text evidence="6">Belongs to the peroxidase family.</text>
</comment>
<dbReference type="GO" id="GO:0000302">
    <property type="term" value="P:response to reactive oxygen species"/>
    <property type="evidence" value="ECO:0007669"/>
    <property type="project" value="TreeGrafter"/>
</dbReference>
<dbReference type="InterPro" id="IPR010255">
    <property type="entry name" value="Haem_peroxidase_sf"/>
</dbReference>
<dbReference type="GO" id="GO:0020037">
    <property type="term" value="F:heme binding"/>
    <property type="evidence" value="ECO:0007669"/>
    <property type="project" value="UniProtKB-UniRule"/>
</dbReference>
<dbReference type="GO" id="GO:0034599">
    <property type="term" value="P:cellular response to oxidative stress"/>
    <property type="evidence" value="ECO:0007669"/>
    <property type="project" value="InterPro"/>
</dbReference>
<evidence type="ECO:0000256" key="1">
    <source>
        <dbReference type="ARBA" id="ARBA00022559"/>
    </source>
</evidence>
<protein>
    <recommendedName>
        <fullName evidence="7">Peroxidase</fullName>
        <ecNumber evidence="7">1.11.1.-</ecNumber>
    </recommendedName>
</protein>
<dbReference type="GO" id="GO:0042744">
    <property type="term" value="P:hydrogen peroxide catabolic process"/>
    <property type="evidence" value="ECO:0007669"/>
    <property type="project" value="TreeGrafter"/>
</dbReference>
<organism evidence="9 10">
    <name type="scientific">Paramarasmius palmivorus</name>
    <dbReference type="NCBI Taxonomy" id="297713"/>
    <lineage>
        <taxon>Eukaryota</taxon>
        <taxon>Fungi</taxon>
        <taxon>Dikarya</taxon>
        <taxon>Basidiomycota</taxon>
        <taxon>Agaricomycotina</taxon>
        <taxon>Agaricomycetes</taxon>
        <taxon>Agaricomycetidae</taxon>
        <taxon>Agaricales</taxon>
        <taxon>Marasmiineae</taxon>
        <taxon>Marasmiaceae</taxon>
        <taxon>Paramarasmius</taxon>
    </lineage>
</organism>
<keyword evidence="3" id="KW-0479">Metal-binding</keyword>
<gene>
    <name evidence="9" type="ORF">VNI00_009080</name>
</gene>
<dbReference type="Gene3D" id="1.10.520.10">
    <property type="match status" value="1"/>
</dbReference>
<feature type="chain" id="PRO_5043088347" description="Peroxidase" evidence="7">
    <location>
        <begin position="20"/>
        <end position="532"/>
    </location>
</feature>
<dbReference type="InterPro" id="IPR044831">
    <property type="entry name" value="Ccp1-like"/>
</dbReference>
<dbReference type="PANTHER" id="PTHR31356">
    <property type="entry name" value="THYLAKOID LUMENAL 29 KDA PROTEIN, CHLOROPLASTIC-RELATED"/>
    <property type="match status" value="1"/>
</dbReference>
<dbReference type="PANTHER" id="PTHR31356:SF53">
    <property type="entry name" value="HEME PEROXIDASE"/>
    <property type="match status" value="1"/>
</dbReference>
<evidence type="ECO:0000256" key="2">
    <source>
        <dbReference type="ARBA" id="ARBA00022617"/>
    </source>
</evidence>
<dbReference type="GO" id="GO:0046872">
    <property type="term" value="F:metal ion binding"/>
    <property type="evidence" value="ECO:0007669"/>
    <property type="project" value="UniProtKB-UniRule"/>
</dbReference>
<evidence type="ECO:0000256" key="6">
    <source>
        <dbReference type="RuleBase" id="RU004241"/>
    </source>
</evidence>
<keyword evidence="5" id="KW-0408">Iron</keyword>
<keyword evidence="10" id="KW-1185">Reference proteome</keyword>
<dbReference type="InterPro" id="IPR002016">
    <property type="entry name" value="Haem_peroxidase"/>
</dbReference>
<keyword evidence="1 7" id="KW-0575">Peroxidase</keyword>
<reference evidence="9 10" key="1">
    <citation type="submission" date="2024-01" db="EMBL/GenBank/DDBJ databases">
        <title>A draft genome for a cacao thread blight-causing isolate of Paramarasmius palmivorus.</title>
        <authorList>
            <person name="Baruah I.K."/>
            <person name="Bukari Y."/>
            <person name="Amoako-Attah I."/>
            <person name="Meinhardt L.W."/>
            <person name="Bailey B.A."/>
            <person name="Cohen S.P."/>
        </authorList>
    </citation>
    <scope>NUCLEOTIDE SEQUENCE [LARGE SCALE GENOMIC DNA]</scope>
    <source>
        <strain evidence="9 10">GH-12</strain>
    </source>
</reference>
<accession>A0AAW0CT06</accession>
<dbReference type="Pfam" id="PF00141">
    <property type="entry name" value="peroxidase"/>
    <property type="match status" value="1"/>
</dbReference>
<evidence type="ECO:0000259" key="8">
    <source>
        <dbReference type="PROSITE" id="PS50873"/>
    </source>
</evidence>
<dbReference type="EC" id="1.11.1.-" evidence="7"/>
<evidence type="ECO:0000256" key="5">
    <source>
        <dbReference type="ARBA" id="ARBA00023004"/>
    </source>
</evidence>
<keyword evidence="7" id="KW-0732">Signal</keyword>
<dbReference type="EMBL" id="JAYKXP010000032">
    <property type="protein sequence ID" value="KAK7041791.1"/>
    <property type="molecule type" value="Genomic_DNA"/>
</dbReference>
<comment type="caution">
    <text evidence="9">The sequence shown here is derived from an EMBL/GenBank/DDBJ whole genome shotgun (WGS) entry which is preliminary data.</text>
</comment>
<dbReference type="SUPFAM" id="SSF48113">
    <property type="entry name" value="Heme-dependent peroxidases"/>
    <property type="match status" value="1"/>
</dbReference>
<dbReference type="AlphaFoldDB" id="A0AAW0CT06"/>
<sequence>MRHALSSASIAVAFTSVAASVNLHWPYTAQIHRQEQILYESQDLSIGCLERQDTTIAAQWVRTAFHDMATHNVNDGTGGLDASIRFELDRAENVGIGMFQTLTDFNRLQTRVSGLADILAMATVFAYGGCGGPLIPYRAGRVDAAGPGVSGVPEPDQDIQSHIDSFARQGFTQSEMIALVACGHAFGGVRKDDFPTMGLVNDFELFHGAQHYSNAVVTGWLDDTTPNPLVRAANVDFRSDDRIFRSDGGVTMQNIAAGPAFNSACSSLVERMINTVPSGVTLTDVIQPIENKVGKARLFVSSDANELVLTTSLRLLNPANNPSRTVTLFWTDRRTPSTCPSTGCTSASISAQRITGPDVNTIGASGFDLYGITAWKYDFEAHINAASSIDKFWFEIDEHDGSSATVVNNGGSGYVITQDQMLFDPVRSALNVFPSAPAVMTITVAIRDGSGGSPQISVNTFDPVSLGPTSLPQVAIVPAALDSSVPPRAGYTFYSANVGLGTRSFDVNGQIGGNSFIEEVVSVEEEIRVINH</sequence>
<dbReference type="GO" id="GO:0004601">
    <property type="term" value="F:peroxidase activity"/>
    <property type="evidence" value="ECO:0007669"/>
    <property type="project" value="UniProtKB-KW"/>
</dbReference>
<evidence type="ECO:0000256" key="3">
    <source>
        <dbReference type="ARBA" id="ARBA00022723"/>
    </source>
</evidence>
<evidence type="ECO:0000256" key="7">
    <source>
        <dbReference type="RuleBase" id="RU363051"/>
    </source>
</evidence>
<feature type="signal peptide" evidence="7">
    <location>
        <begin position="1"/>
        <end position="19"/>
    </location>
</feature>
<evidence type="ECO:0000313" key="10">
    <source>
        <dbReference type="Proteomes" id="UP001383192"/>
    </source>
</evidence>
<keyword evidence="4 7" id="KW-0560">Oxidoreductase</keyword>
<keyword evidence="2" id="KW-0349">Heme</keyword>
<feature type="domain" description="Plant heme peroxidase family profile" evidence="8">
    <location>
        <begin position="51"/>
        <end position="187"/>
    </location>
</feature>
<dbReference type="PROSITE" id="PS50873">
    <property type="entry name" value="PEROXIDASE_4"/>
    <property type="match status" value="1"/>
</dbReference>
<dbReference type="Proteomes" id="UP001383192">
    <property type="component" value="Unassembled WGS sequence"/>
</dbReference>
<name>A0AAW0CT06_9AGAR</name>
<evidence type="ECO:0000256" key="4">
    <source>
        <dbReference type="ARBA" id="ARBA00023002"/>
    </source>
</evidence>